<proteinExistence type="predicted"/>
<accession>A0A133ZS60</accession>
<organism evidence="1 2">
    <name type="scientific">Gemella haemolysans</name>
    <dbReference type="NCBI Taxonomy" id="1379"/>
    <lineage>
        <taxon>Bacteria</taxon>
        <taxon>Bacillati</taxon>
        <taxon>Bacillota</taxon>
        <taxon>Bacilli</taxon>
        <taxon>Bacillales</taxon>
        <taxon>Gemellaceae</taxon>
        <taxon>Gemella</taxon>
    </lineage>
</organism>
<dbReference type="Proteomes" id="UP000070355">
    <property type="component" value="Unassembled WGS sequence"/>
</dbReference>
<comment type="caution">
    <text evidence="1">The sequence shown here is derived from an EMBL/GenBank/DDBJ whole genome shotgun (WGS) entry which is preliminary data.</text>
</comment>
<gene>
    <name evidence="1" type="ORF">HMPREF3186_01442</name>
</gene>
<evidence type="ECO:0000313" key="2">
    <source>
        <dbReference type="Proteomes" id="UP000070355"/>
    </source>
</evidence>
<dbReference type="PATRIC" id="fig|1379.3.peg.1427"/>
<evidence type="ECO:0000313" key="1">
    <source>
        <dbReference type="EMBL" id="KXB58260.1"/>
    </source>
</evidence>
<sequence length="40" mass="4844">MNIKKESSEKQFQNFQSIMNDTKIDEKRLENLYCTKFSIL</sequence>
<protein>
    <submittedName>
        <fullName evidence="1">Uncharacterized protein</fullName>
    </submittedName>
</protein>
<name>A0A133ZS60_9BACL</name>
<dbReference type="AlphaFoldDB" id="A0A133ZS60"/>
<reference evidence="2" key="1">
    <citation type="submission" date="2016-01" db="EMBL/GenBank/DDBJ databases">
        <authorList>
            <person name="Mitreva M."/>
            <person name="Pepin K.H."/>
            <person name="Mihindukulasuriya K.A."/>
            <person name="Fulton R."/>
            <person name="Fronick C."/>
            <person name="O'Laughlin M."/>
            <person name="Miner T."/>
            <person name="Herter B."/>
            <person name="Rosa B.A."/>
            <person name="Cordes M."/>
            <person name="Tomlinson C."/>
            <person name="Wollam A."/>
            <person name="Palsikar V.B."/>
            <person name="Mardis E.R."/>
            <person name="Wilson R.K."/>
        </authorList>
    </citation>
    <scope>NUCLEOTIDE SEQUENCE [LARGE SCALE GENOMIC DNA]</scope>
    <source>
        <strain evidence="2">DNF01167</strain>
    </source>
</reference>
<dbReference type="EMBL" id="LSDC01000100">
    <property type="protein sequence ID" value="KXB58260.1"/>
    <property type="molecule type" value="Genomic_DNA"/>
</dbReference>